<dbReference type="GO" id="GO:0009986">
    <property type="term" value="C:cell surface"/>
    <property type="evidence" value="ECO:0007669"/>
    <property type="project" value="Ensembl"/>
</dbReference>
<dbReference type="Proteomes" id="UP000028761">
    <property type="component" value="Chromosome 3"/>
</dbReference>
<dbReference type="GO" id="GO:0042100">
    <property type="term" value="P:B cell proliferation"/>
    <property type="evidence" value="ECO:0007669"/>
    <property type="project" value="Ensembl"/>
</dbReference>
<evidence type="ECO:0000256" key="5">
    <source>
        <dbReference type="ARBA" id="ARBA00012600"/>
    </source>
</evidence>
<evidence type="ECO:0000256" key="11">
    <source>
        <dbReference type="ARBA" id="ARBA00022968"/>
    </source>
</evidence>
<evidence type="ECO:0000256" key="4">
    <source>
        <dbReference type="ARBA" id="ARBA00011982"/>
    </source>
</evidence>
<comment type="subcellular location">
    <subcellularLocation>
        <location evidence="1">Membrane</location>
        <topology evidence="1">Single-pass type II membrane protein</topology>
    </subcellularLocation>
</comment>
<feature type="transmembrane region" description="Helical" evidence="23">
    <location>
        <begin position="24"/>
        <end position="44"/>
    </location>
</feature>
<reference evidence="24 25" key="1">
    <citation type="submission" date="2012-03" db="EMBL/GenBank/DDBJ databases">
        <title>Whole Genome Assembly of Papio anubis.</title>
        <authorList>
            <person name="Liu Y.L."/>
            <person name="Abraham K.A."/>
            <person name="Akbar H.A."/>
            <person name="Ali S.A."/>
            <person name="Anosike U.A."/>
            <person name="Aqrawi P.A."/>
            <person name="Arias F.A."/>
            <person name="Attaway T.A."/>
            <person name="Awwad R.A."/>
            <person name="Babu C.B."/>
            <person name="Bandaranaike D.B."/>
            <person name="Battles P.B."/>
            <person name="Bell A.B."/>
            <person name="Beltran B.B."/>
            <person name="Berhane-Mersha D.B."/>
            <person name="Bess C.B."/>
            <person name="Bickham C.B."/>
            <person name="Bolden T.B."/>
            <person name="Carter K.C."/>
            <person name="Chau D.C."/>
            <person name="Chavez A.C."/>
            <person name="Clerc-Blankenburg K.C."/>
            <person name="Coyle M.C."/>
            <person name="Dao M.D."/>
            <person name="Davila M.L.D."/>
            <person name="Davy-Carroll L.D."/>
            <person name="Denson S.D."/>
            <person name="Dinh H.D."/>
            <person name="Fernandez S.F."/>
            <person name="Fernando P.F."/>
            <person name="Forbes L.F."/>
            <person name="Francis C.F."/>
            <person name="Francisco L.F."/>
            <person name="Fu Q.F."/>
            <person name="Garcia-Iii R.G."/>
            <person name="Garrett T.G."/>
            <person name="Gross S.G."/>
            <person name="Gubbala S.G."/>
            <person name="Hirani K.H."/>
            <person name="Hogues M.H."/>
            <person name="Hollins B.H."/>
            <person name="Jackson L.J."/>
            <person name="Javaid M.J."/>
            <person name="Jhangiani S.J."/>
            <person name="Johnson A.J."/>
            <person name="Johnson B.J."/>
            <person name="Jones J.J."/>
            <person name="Joshi V.J."/>
            <person name="Kalu J.K."/>
            <person name="Khan N.K."/>
            <person name="Korchina V.K."/>
            <person name="Kovar C.K."/>
            <person name="Lago L.L."/>
            <person name="Lara F.L."/>
            <person name="Le T.-K.L."/>
            <person name="Lee S.L."/>
            <person name="Legall-Iii F.L."/>
            <person name="Lemon S.L."/>
            <person name="Liu J.L."/>
            <person name="Liu Y.-S.L."/>
            <person name="Liyanage D.L."/>
            <person name="Lopez J.L."/>
            <person name="Lorensuhewa L.L."/>
            <person name="Mata R.M."/>
            <person name="Mathew T.M."/>
            <person name="Mercado C.M."/>
            <person name="Mercado I.M."/>
            <person name="Morales K.M."/>
            <person name="Morgan M.M."/>
            <person name="Munidasa M.M."/>
            <person name="Ngo D.N."/>
            <person name="Nguyen L.N."/>
            <person name="Nguyen T.N."/>
            <person name="Nguyen N.N."/>
            <person name="Obregon M.O."/>
            <person name="Okwuonu G.O."/>
            <person name="Ongeri F.O."/>
            <person name="Onwere C.O."/>
            <person name="Osifeso I.O."/>
            <person name="Parra A.P."/>
            <person name="Patil S.P."/>
            <person name="Perez A.P."/>
            <person name="Perez Y.P."/>
            <person name="Pham C.P."/>
            <person name="Pu L.-L.P."/>
            <person name="Puazo M.P."/>
            <person name="Quiroz J.Q."/>
            <person name="Rouhana J.R."/>
            <person name="Ruiz M.R."/>
            <person name="Ruiz S.-J.R."/>
            <person name="Saada N.S."/>
            <person name="Santibanez J.S."/>
            <person name="Scheel M.S."/>
            <person name="Schneider B.S."/>
            <person name="Simmons D.S."/>
            <person name="Sisson I.S."/>
            <person name="Tang L.-Y.T."/>
            <person name="Thornton R.T."/>
            <person name="Tisius J.T."/>
            <person name="Toledanes G.T."/>
            <person name="Trejos Z.T."/>
            <person name="Usmani K.U."/>
            <person name="Varghese R.V."/>
            <person name="Vattathil S.V."/>
            <person name="Vee V.V."/>
            <person name="Walker D.W."/>
            <person name="Weissenberger G.W."/>
            <person name="White C.W."/>
            <person name="Williams A.W."/>
            <person name="Woodworth J.W."/>
            <person name="Wright R.W."/>
            <person name="Zhu Y.Z."/>
            <person name="Han Y.H."/>
            <person name="Newsham I.N."/>
            <person name="Nazareth L.N."/>
            <person name="Worley K.W."/>
            <person name="Muzny D.M."/>
            <person name="Rogers J.R."/>
            <person name="Gibbs R.G."/>
        </authorList>
    </citation>
    <scope>NUCLEOTIDE SEQUENCE [LARGE SCALE GENOMIC DNA]</scope>
</reference>
<keyword evidence="8 23" id="KW-0812">Transmembrane</keyword>
<evidence type="ECO:0000256" key="19">
    <source>
        <dbReference type="ARBA" id="ARBA00030418"/>
    </source>
</evidence>
<evidence type="ECO:0000256" key="21">
    <source>
        <dbReference type="ARBA" id="ARBA00031840"/>
    </source>
</evidence>
<dbReference type="AlphaFoldDB" id="A0A096NZG8"/>
<dbReference type="STRING" id="9555.ENSPANP00000018489"/>
<dbReference type="CDD" id="cd04759">
    <property type="entry name" value="Rib_hydrolase"/>
    <property type="match status" value="1"/>
</dbReference>
<evidence type="ECO:0000256" key="2">
    <source>
        <dbReference type="ARBA" id="ARBA00005406"/>
    </source>
</evidence>
<evidence type="ECO:0000256" key="12">
    <source>
        <dbReference type="ARBA" id="ARBA00022989"/>
    </source>
</evidence>
<accession>A0A096NZG8</accession>
<keyword evidence="10" id="KW-0521">NADP</keyword>
<gene>
    <name evidence="24" type="primary">CD38</name>
</gene>
<dbReference type="Gene3D" id="1.20.82.10">
    <property type="entry name" value="ADP Ribosyl Cyclase, Chain A, domain 1"/>
    <property type="match status" value="1"/>
</dbReference>
<evidence type="ECO:0000256" key="15">
    <source>
        <dbReference type="ARBA" id="ARBA00023157"/>
    </source>
</evidence>
<comment type="similarity">
    <text evidence="2">Belongs to the ADP-ribosyl cyclase family.</text>
</comment>
<evidence type="ECO:0000256" key="10">
    <source>
        <dbReference type="ARBA" id="ARBA00022857"/>
    </source>
</evidence>
<dbReference type="PANTHER" id="PTHR10912">
    <property type="entry name" value="ADP-RIBOSYL CYCLASE"/>
    <property type="match status" value="1"/>
</dbReference>
<protein>
    <recommendedName>
        <fullName evidence="6">ADP-ribosyl cyclase/cyclic ADP-ribose hydrolase 1</fullName>
        <ecNumber evidence="5">2.4.99.20</ecNumber>
        <ecNumber evidence="4">3.2.2.6</ecNumber>
    </recommendedName>
    <alternativeName>
        <fullName evidence="21">2'-phospho-ADP-ribosyl cyclase</fullName>
    </alternativeName>
    <alternativeName>
        <fullName evidence="19">2'-phospho-ADP-ribosyl cyclase/2'-phospho-cyclic-ADP-ribose transferase</fullName>
    </alternativeName>
    <alternativeName>
        <fullName evidence="17">2'-phospho-cyclic-ADP-ribose transferase</fullName>
    </alternativeName>
    <alternativeName>
        <fullName evidence="20">ADP-ribosyl cyclase 1</fullName>
    </alternativeName>
    <alternativeName>
        <fullName evidence="18">Cyclic ADP-ribose hydrolase 1</fullName>
    </alternativeName>
</protein>
<dbReference type="Ensembl" id="ENSPANT00000000075.3">
    <property type="protein sequence ID" value="ENSPANP00000018489.3"/>
    <property type="gene ID" value="ENSPANG00000005673.3"/>
</dbReference>
<evidence type="ECO:0000256" key="16">
    <source>
        <dbReference type="ARBA" id="ARBA00023180"/>
    </source>
</evidence>
<evidence type="ECO:0000256" key="20">
    <source>
        <dbReference type="ARBA" id="ARBA00031355"/>
    </source>
</evidence>
<organism evidence="24 25">
    <name type="scientific">Papio anubis</name>
    <name type="common">Olive baboon</name>
    <dbReference type="NCBI Taxonomy" id="9555"/>
    <lineage>
        <taxon>Eukaryota</taxon>
        <taxon>Metazoa</taxon>
        <taxon>Chordata</taxon>
        <taxon>Craniata</taxon>
        <taxon>Vertebrata</taxon>
        <taxon>Euteleostomi</taxon>
        <taxon>Mammalia</taxon>
        <taxon>Eutheria</taxon>
        <taxon>Euarchontoglires</taxon>
        <taxon>Primates</taxon>
        <taxon>Haplorrhini</taxon>
        <taxon>Catarrhini</taxon>
        <taxon>Cercopithecidae</taxon>
        <taxon>Cercopithecinae</taxon>
        <taxon>Papio</taxon>
    </lineage>
</organism>
<dbReference type="eggNOG" id="ENOG502S1HV">
    <property type="taxonomic scope" value="Eukaryota"/>
</dbReference>
<evidence type="ECO:0000313" key="24">
    <source>
        <dbReference type="Ensembl" id="ENSPANP00000018489.3"/>
    </source>
</evidence>
<dbReference type="GO" id="GO:0042802">
    <property type="term" value="F:identical protein binding"/>
    <property type="evidence" value="ECO:0007669"/>
    <property type="project" value="Ensembl"/>
</dbReference>
<dbReference type="GO" id="GO:0016849">
    <property type="term" value="F:phosphorus-oxygen lyase activity"/>
    <property type="evidence" value="ECO:0007669"/>
    <property type="project" value="Ensembl"/>
</dbReference>
<keyword evidence="14 23" id="KW-0472">Membrane</keyword>
<evidence type="ECO:0000256" key="8">
    <source>
        <dbReference type="ARBA" id="ARBA00022692"/>
    </source>
</evidence>
<dbReference type="Pfam" id="PF02267">
    <property type="entry name" value="Rib_hydrolayse"/>
    <property type="match status" value="1"/>
</dbReference>
<evidence type="ECO:0000256" key="13">
    <source>
        <dbReference type="ARBA" id="ARBA00023027"/>
    </source>
</evidence>
<evidence type="ECO:0000256" key="23">
    <source>
        <dbReference type="SAM" id="Phobius"/>
    </source>
</evidence>
<name>A0A096NZG8_PAPAN</name>
<sequence>MANCEFSPVSGDKPCCRLSRRAQVCLGVCLLVLLILVVVVAVVLPRWRQQWSGSGTTSRFPETVLARCVKYTEVHPEMRHVDCQSVWDAFKGAFISKYPCNITEEDYQPLVKLGTQTVPCNKTLLWSRIKDLAHQFTQVQRDMFTLEDTLLGYLADDLTWCGEFNTFEINYQSCPDWRKDCSNNPVSVFWKTVSRRFAETACGVVHVMLNGSRSKIFDKNSTFGSVEVHNLQPEKVQALEAWVIHGGREDSRDLCQDPTIKELESIISKRNIRFFCKNIYRKMAPRVELHPEAVSSQPSEQTPDRSFLPECCQRDWRIM</sequence>
<keyword evidence="15" id="KW-1015">Disulfide bond</keyword>
<keyword evidence="16" id="KW-0325">Glycoprotein</keyword>
<keyword evidence="12 23" id="KW-1133">Transmembrane helix</keyword>
<dbReference type="EC" id="3.2.2.6" evidence="4"/>
<keyword evidence="9" id="KW-0378">Hydrolase</keyword>
<dbReference type="GO" id="GO:0061809">
    <property type="term" value="F:NAD+ nucleosidase activity, cyclic ADP-ribose generating"/>
    <property type="evidence" value="ECO:0007669"/>
    <property type="project" value="UniProtKB-EC"/>
</dbReference>
<dbReference type="Bgee" id="ENSPANG00000005673">
    <property type="expression patterns" value="Expressed in thymus and 64 other cell types or tissues"/>
</dbReference>
<reference evidence="24" key="2">
    <citation type="submission" date="2025-08" db="UniProtKB">
        <authorList>
            <consortium name="Ensembl"/>
        </authorList>
    </citation>
    <scope>IDENTIFICATION</scope>
</reference>
<dbReference type="GO" id="GO:0016740">
    <property type="term" value="F:transferase activity"/>
    <property type="evidence" value="ECO:0007669"/>
    <property type="project" value="UniProtKB-KW"/>
</dbReference>
<evidence type="ECO:0000313" key="25">
    <source>
        <dbReference type="Proteomes" id="UP000028761"/>
    </source>
</evidence>
<dbReference type="GO" id="GO:0045893">
    <property type="term" value="P:positive regulation of DNA-templated transcription"/>
    <property type="evidence" value="ECO:0007669"/>
    <property type="project" value="Ensembl"/>
</dbReference>
<dbReference type="GO" id="GO:0009410">
    <property type="term" value="P:response to xenobiotic stimulus"/>
    <property type="evidence" value="ECO:0007669"/>
    <property type="project" value="Ensembl"/>
</dbReference>
<keyword evidence="11" id="KW-0735">Signal-anchor</keyword>
<evidence type="ECO:0000256" key="18">
    <source>
        <dbReference type="ARBA" id="ARBA00030272"/>
    </source>
</evidence>
<comment type="catalytic activity">
    <reaction evidence="22">
        <text>NAD(+) + H2O = ADP-D-ribose + nicotinamide + H(+)</text>
        <dbReference type="Rhea" id="RHEA:16301"/>
        <dbReference type="ChEBI" id="CHEBI:15377"/>
        <dbReference type="ChEBI" id="CHEBI:15378"/>
        <dbReference type="ChEBI" id="CHEBI:17154"/>
        <dbReference type="ChEBI" id="CHEBI:57540"/>
        <dbReference type="ChEBI" id="CHEBI:57967"/>
        <dbReference type="EC" id="3.2.2.6"/>
    </reaction>
</comment>
<evidence type="ECO:0000256" key="1">
    <source>
        <dbReference type="ARBA" id="ARBA00004606"/>
    </source>
</evidence>
<evidence type="ECO:0000256" key="3">
    <source>
        <dbReference type="ARBA" id="ARBA00011738"/>
    </source>
</evidence>
<evidence type="ECO:0000256" key="22">
    <source>
        <dbReference type="ARBA" id="ARBA00049238"/>
    </source>
</evidence>
<dbReference type="PANTHER" id="PTHR10912:SF5">
    <property type="entry name" value="ADP-RIBOSYL CYCLASE_CYCLIC ADP-RIBOSE HYDROLASE 1"/>
    <property type="match status" value="1"/>
</dbReference>
<evidence type="ECO:0000256" key="14">
    <source>
        <dbReference type="ARBA" id="ARBA00023136"/>
    </source>
</evidence>
<dbReference type="SUPFAM" id="SSF52309">
    <property type="entry name" value="N-(deoxy)ribosyltransferase-like"/>
    <property type="match status" value="1"/>
</dbReference>
<dbReference type="GO" id="GO:0043066">
    <property type="term" value="P:negative regulation of apoptotic process"/>
    <property type="evidence" value="ECO:0007669"/>
    <property type="project" value="Ensembl"/>
</dbReference>
<dbReference type="Gene3D" id="3.40.50.720">
    <property type="entry name" value="NAD(P)-binding Rossmann-like Domain"/>
    <property type="match status" value="1"/>
</dbReference>
<keyword evidence="13" id="KW-0520">NAD</keyword>
<evidence type="ECO:0000256" key="9">
    <source>
        <dbReference type="ARBA" id="ARBA00022801"/>
    </source>
</evidence>
<evidence type="ECO:0000256" key="7">
    <source>
        <dbReference type="ARBA" id="ARBA00022679"/>
    </source>
</evidence>
<dbReference type="GO" id="GO:0030890">
    <property type="term" value="P:positive regulation of B cell proliferation"/>
    <property type="evidence" value="ECO:0007669"/>
    <property type="project" value="Ensembl"/>
</dbReference>
<dbReference type="GO" id="GO:0045892">
    <property type="term" value="P:negative regulation of DNA-templated transcription"/>
    <property type="evidence" value="ECO:0007669"/>
    <property type="project" value="Ensembl"/>
</dbReference>
<comment type="subunit">
    <text evidence="3">Homodimer.</text>
</comment>
<evidence type="ECO:0000256" key="17">
    <source>
        <dbReference type="ARBA" id="ARBA00029787"/>
    </source>
</evidence>
<dbReference type="EC" id="2.4.99.20" evidence="5"/>
<keyword evidence="25" id="KW-1185">Reference proteome</keyword>
<dbReference type="GO" id="GO:0050853">
    <property type="term" value="P:B cell receptor signaling pathway"/>
    <property type="evidence" value="ECO:0007669"/>
    <property type="project" value="Ensembl"/>
</dbReference>
<proteinExistence type="inferred from homology"/>
<dbReference type="GO" id="GO:0005886">
    <property type="term" value="C:plasma membrane"/>
    <property type="evidence" value="ECO:0007669"/>
    <property type="project" value="Ensembl"/>
</dbReference>
<reference evidence="24" key="3">
    <citation type="submission" date="2025-09" db="UniProtKB">
        <authorList>
            <consortium name="Ensembl"/>
        </authorList>
    </citation>
    <scope>IDENTIFICATION</scope>
</reference>
<dbReference type="GeneTree" id="ENSGT00390000017291"/>
<dbReference type="HOGENOM" id="CLU_067834_0_1_1"/>
<evidence type="ECO:0000256" key="6">
    <source>
        <dbReference type="ARBA" id="ARBA00015644"/>
    </source>
</evidence>
<keyword evidence="7" id="KW-0808">Transferase</keyword>
<dbReference type="InterPro" id="IPR003193">
    <property type="entry name" value="ADP-ribosyl_cyclase"/>
</dbReference>